<keyword evidence="3" id="KW-0804">Transcription</keyword>
<evidence type="ECO:0000313" key="6">
    <source>
        <dbReference type="Proteomes" id="UP000198636"/>
    </source>
</evidence>
<sequence>MYNLLKVCPLFQHLSIEEYNLLMKNVKCRTLTFSKGQYIENFNSEIGIVLKGKIEVQKNLLAGKKIIMNKLKAGNIFGIAYIFHDNPNNVTSLLAVNEATIFFIKENDLFRLFQADHILLKKYLYYVSQRIYFLNQRVECFTHEKIRDRVIEFVEQLKVQQNNQTQVKLLLTKCELADYLGISRPSLYRILKELEEEKYFKIQGINILF</sequence>
<keyword evidence="5" id="KW-0808">Transferase</keyword>
<reference evidence="5 6" key="1">
    <citation type="submission" date="2016-10" db="EMBL/GenBank/DDBJ databases">
        <authorList>
            <person name="de Groot N.N."/>
        </authorList>
    </citation>
    <scope>NUCLEOTIDE SEQUENCE [LARGE SCALE GENOMIC DNA]</scope>
    <source>
        <strain evidence="5 6">DSM 18978</strain>
    </source>
</reference>
<dbReference type="InterPro" id="IPR018490">
    <property type="entry name" value="cNMP-bd_dom_sf"/>
</dbReference>
<dbReference type="Pfam" id="PF00027">
    <property type="entry name" value="cNMP_binding"/>
    <property type="match status" value="1"/>
</dbReference>
<dbReference type="GO" id="GO:0003677">
    <property type="term" value="F:DNA binding"/>
    <property type="evidence" value="ECO:0007669"/>
    <property type="project" value="UniProtKB-KW"/>
</dbReference>
<dbReference type="InterPro" id="IPR012318">
    <property type="entry name" value="HTH_CRP"/>
</dbReference>
<dbReference type="GO" id="GO:0016301">
    <property type="term" value="F:kinase activity"/>
    <property type="evidence" value="ECO:0007669"/>
    <property type="project" value="UniProtKB-KW"/>
</dbReference>
<evidence type="ECO:0000256" key="2">
    <source>
        <dbReference type="ARBA" id="ARBA00023125"/>
    </source>
</evidence>
<dbReference type="InterPro" id="IPR036390">
    <property type="entry name" value="WH_DNA-bd_sf"/>
</dbReference>
<keyword evidence="5" id="KW-0418">Kinase</keyword>
<evidence type="ECO:0000313" key="5">
    <source>
        <dbReference type="EMBL" id="SCY75897.1"/>
    </source>
</evidence>
<dbReference type="PROSITE" id="PS50042">
    <property type="entry name" value="CNMP_BINDING_3"/>
    <property type="match status" value="1"/>
</dbReference>
<dbReference type="CDD" id="cd00038">
    <property type="entry name" value="CAP_ED"/>
    <property type="match status" value="1"/>
</dbReference>
<dbReference type="AlphaFoldDB" id="A0A1G5IIT5"/>
<dbReference type="InterPro" id="IPR050397">
    <property type="entry name" value="Env_Response_Regulators"/>
</dbReference>
<accession>A0A1G5IIT5</accession>
<evidence type="ECO:0000256" key="3">
    <source>
        <dbReference type="ARBA" id="ARBA00023163"/>
    </source>
</evidence>
<dbReference type="OrthoDB" id="3176638at2"/>
<dbReference type="EMBL" id="FMUS01000015">
    <property type="protein sequence ID" value="SCY75897.1"/>
    <property type="molecule type" value="Genomic_DNA"/>
</dbReference>
<proteinExistence type="predicted"/>
<keyword evidence="6" id="KW-1185">Reference proteome</keyword>
<dbReference type="RefSeq" id="WP_091543654.1">
    <property type="nucleotide sequence ID" value="NZ_FMUS01000015.1"/>
</dbReference>
<evidence type="ECO:0000259" key="4">
    <source>
        <dbReference type="PROSITE" id="PS50042"/>
    </source>
</evidence>
<dbReference type="InterPro" id="IPR000595">
    <property type="entry name" value="cNMP-bd_dom"/>
</dbReference>
<dbReference type="PANTHER" id="PTHR24567:SF58">
    <property type="entry name" value="CYCLIC AMP-BINDING REGULATORY PROTEIN"/>
    <property type="match status" value="1"/>
</dbReference>
<dbReference type="Pfam" id="PF13545">
    <property type="entry name" value="HTH_Crp_2"/>
    <property type="match status" value="1"/>
</dbReference>
<feature type="domain" description="Cyclic nucleotide-binding" evidence="4">
    <location>
        <begin position="48"/>
        <end position="130"/>
    </location>
</feature>
<dbReference type="SUPFAM" id="SSF51206">
    <property type="entry name" value="cAMP-binding domain-like"/>
    <property type="match status" value="1"/>
</dbReference>
<keyword evidence="2" id="KW-0238">DNA-binding</keyword>
<dbReference type="PANTHER" id="PTHR24567">
    <property type="entry name" value="CRP FAMILY TRANSCRIPTIONAL REGULATORY PROTEIN"/>
    <property type="match status" value="1"/>
</dbReference>
<dbReference type="Proteomes" id="UP000198636">
    <property type="component" value="Unassembled WGS sequence"/>
</dbReference>
<dbReference type="GO" id="GO:0005829">
    <property type="term" value="C:cytosol"/>
    <property type="evidence" value="ECO:0007669"/>
    <property type="project" value="TreeGrafter"/>
</dbReference>
<protein>
    <submittedName>
        <fullName evidence="5">cAMP-binding domain of CRP or a regulatory subunit of cAMP-dependent protein kinases</fullName>
    </submittedName>
</protein>
<dbReference type="GO" id="GO:0003700">
    <property type="term" value="F:DNA-binding transcription factor activity"/>
    <property type="evidence" value="ECO:0007669"/>
    <property type="project" value="TreeGrafter"/>
</dbReference>
<dbReference type="Gene3D" id="2.60.120.10">
    <property type="entry name" value="Jelly Rolls"/>
    <property type="match status" value="1"/>
</dbReference>
<dbReference type="SUPFAM" id="SSF46785">
    <property type="entry name" value="Winged helix' DNA-binding domain"/>
    <property type="match status" value="1"/>
</dbReference>
<evidence type="ECO:0000256" key="1">
    <source>
        <dbReference type="ARBA" id="ARBA00023015"/>
    </source>
</evidence>
<keyword evidence="1" id="KW-0805">Transcription regulation</keyword>
<organism evidence="5 6">
    <name type="scientific">Alkaliphilus peptidifermentans DSM 18978</name>
    <dbReference type="NCBI Taxonomy" id="1120976"/>
    <lineage>
        <taxon>Bacteria</taxon>
        <taxon>Bacillati</taxon>
        <taxon>Bacillota</taxon>
        <taxon>Clostridia</taxon>
        <taxon>Peptostreptococcales</taxon>
        <taxon>Natronincolaceae</taxon>
        <taxon>Alkaliphilus</taxon>
    </lineage>
</organism>
<dbReference type="InterPro" id="IPR014710">
    <property type="entry name" value="RmlC-like_jellyroll"/>
</dbReference>
<name>A0A1G5IIT5_9FIRM</name>
<dbReference type="STRING" id="1120976.SAMN03080606_02401"/>
<gene>
    <name evidence="5" type="ORF">SAMN03080606_02401</name>
</gene>